<sequence>MPTSSSTGQRRIDDMAGNNAFSLALDEIVSVKHISRLAVMARYCDSDATTVRAELSCSDHARHNKGRGRSYDAHCVEMQLKRAEELITVGDEVCRAPKAIGIYPCTTARSLHPAMLGFCSSYVQLSKEHCNAPSLSVRLNLHVFTCECT</sequence>
<reference evidence="1" key="1">
    <citation type="submission" date="2021-02" db="EMBL/GenBank/DDBJ databases">
        <authorList>
            <person name="Bekaert M."/>
        </authorList>
    </citation>
    <scope>NUCLEOTIDE SEQUENCE</scope>
    <source>
        <strain evidence="1">IoA-00</strain>
    </source>
</reference>
<accession>A0A817FFI5</accession>
<protein>
    <submittedName>
        <fullName evidence="1">(salmon louse) hypothetical protein</fullName>
    </submittedName>
</protein>
<comment type="caution">
    <text evidence="1">The sequence shown here is derived from an EMBL/GenBank/DDBJ whole genome shotgun (WGS) entry which is preliminary data.</text>
</comment>
<organism evidence="1 2">
    <name type="scientific">Lepeophtheirus salmonis</name>
    <name type="common">Salmon louse</name>
    <name type="synonym">Caligus salmonis</name>
    <dbReference type="NCBI Taxonomy" id="72036"/>
    <lineage>
        <taxon>Eukaryota</taxon>
        <taxon>Metazoa</taxon>
        <taxon>Ecdysozoa</taxon>
        <taxon>Arthropoda</taxon>
        <taxon>Crustacea</taxon>
        <taxon>Multicrustacea</taxon>
        <taxon>Hexanauplia</taxon>
        <taxon>Copepoda</taxon>
        <taxon>Siphonostomatoida</taxon>
        <taxon>Caligidae</taxon>
        <taxon>Lepeophtheirus</taxon>
    </lineage>
</organism>
<gene>
    <name evidence="1" type="ORF">LSAA_352</name>
</gene>
<evidence type="ECO:0000313" key="1">
    <source>
        <dbReference type="EMBL" id="CAF2747304.1"/>
    </source>
</evidence>
<name>A0A817FFI5_LEPSM</name>
<evidence type="ECO:0000313" key="2">
    <source>
        <dbReference type="Proteomes" id="UP000675881"/>
    </source>
</evidence>
<keyword evidence="2" id="KW-1185">Reference proteome</keyword>
<dbReference type="AlphaFoldDB" id="A0A817FFI5"/>
<dbReference type="Proteomes" id="UP000675881">
    <property type="component" value="Unassembled WGS sequence"/>
</dbReference>
<dbReference type="EMBL" id="CAJNVT010000192">
    <property type="protein sequence ID" value="CAF2747304.1"/>
    <property type="molecule type" value="Genomic_DNA"/>
</dbReference>
<proteinExistence type="predicted"/>